<comment type="similarity">
    <text evidence="1 7">Belongs to the transcriptional regulatory CopG/NikR family.</text>
</comment>
<dbReference type="InterPro" id="IPR014864">
    <property type="entry name" value="TF_NikR_Ni-bd_C"/>
</dbReference>
<evidence type="ECO:0000259" key="8">
    <source>
        <dbReference type="Pfam" id="PF01402"/>
    </source>
</evidence>
<sequence>MSKLVRFGISMNEQLLEAFDKKIVSQGYANRSEAVRDLIRNRLVEMEWEDENQEVAGTITLMYDHHVRGLSNLLTELQHNWHDMILTSTHVHLDHHNCLEVLVLKGPAGRAREVADKLISVKGVKHGQLTITSTGHELR</sequence>
<dbReference type="SUPFAM" id="SSF47598">
    <property type="entry name" value="Ribbon-helix-helix"/>
    <property type="match status" value="1"/>
</dbReference>
<dbReference type="NCBIfam" id="NF001884">
    <property type="entry name" value="PRK00630.1"/>
    <property type="match status" value="1"/>
</dbReference>
<dbReference type="Proteomes" id="UP000006443">
    <property type="component" value="Unassembled WGS sequence"/>
</dbReference>
<dbReference type="STRING" id="555088.DealDRAFT_1704"/>
<dbReference type="HAMAP" id="MF_00476">
    <property type="entry name" value="NikR"/>
    <property type="match status" value="1"/>
</dbReference>
<keyword evidence="6 7" id="KW-0804">Transcription</keyword>
<evidence type="ECO:0000259" key="9">
    <source>
        <dbReference type="Pfam" id="PF08753"/>
    </source>
</evidence>
<dbReference type="NCBIfam" id="NF003381">
    <property type="entry name" value="PRK04460.1"/>
    <property type="match status" value="1"/>
</dbReference>
<proteinExistence type="inferred from homology"/>
<accession>C0GGF1</accession>
<feature type="domain" description="Transcription factor NikR nickel binding C-terminal" evidence="9">
    <location>
        <begin position="56"/>
        <end position="132"/>
    </location>
</feature>
<keyword evidence="5 7" id="KW-0238">DNA-binding</keyword>
<comment type="caution">
    <text evidence="10">The sequence shown here is derived from an EMBL/GenBank/DDBJ whole genome shotgun (WGS) entry which is preliminary data.</text>
</comment>
<dbReference type="NCBIfam" id="NF002169">
    <property type="entry name" value="PRK01002.1"/>
    <property type="match status" value="1"/>
</dbReference>
<keyword evidence="4 7" id="KW-0805">Transcription regulation</keyword>
<dbReference type="AlphaFoldDB" id="C0GGF1"/>
<reference evidence="10 11" key="1">
    <citation type="submission" date="2009-02" db="EMBL/GenBank/DDBJ databases">
        <title>Sequencing of the draft genome and assembly of Dethiobacter alkaliphilus AHT 1.</title>
        <authorList>
            <consortium name="US DOE Joint Genome Institute (JGI-PGF)"/>
            <person name="Lucas S."/>
            <person name="Copeland A."/>
            <person name="Lapidus A."/>
            <person name="Glavina del Rio T."/>
            <person name="Dalin E."/>
            <person name="Tice H."/>
            <person name="Bruce D."/>
            <person name="Goodwin L."/>
            <person name="Pitluck S."/>
            <person name="Larimer F."/>
            <person name="Land M.L."/>
            <person name="Hauser L."/>
            <person name="Muyzer G."/>
        </authorList>
    </citation>
    <scope>NUCLEOTIDE SEQUENCE [LARGE SCALE GENOMIC DNA]</scope>
    <source>
        <strain evidence="10 11">AHT 1</strain>
    </source>
</reference>
<dbReference type="GO" id="GO:0016151">
    <property type="term" value="F:nickel cation binding"/>
    <property type="evidence" value="ECO:0007669"/>
    <property type="project" value="UniProtKB-UniRule"/>
</dbReference>
<dbReference type="Pfam" id="PF08753">
    <property type="entry name" value="NikR_C"/>
    <property type="match status" value="1"/>
</dbReference>
<dbReference type="SUPFAM" id="SSF55021">
    <property type="entry name" value="ACT-like"/>
    <property type="match status" value="1"/>
</dbReference>
<evidence type="ECO:0000313" key="11">
    <source>
        <dbReference type="Proteomes" id="UP000006443"/>
    </source>
</evidence>
<evidence type="ECO:0000256" key="2">
    <source>
        <dbReference type="ARBA" id="ARBA00022596"/>
    </source>
</evidence>
<dbReference type="eggNOG" id="COG0864">
    <property type="taxonomic scope" value="Bacteria"/>
</dbReference>
<dbReference type="PANTHER" id="PTHR34719:SF2">
    <property type="entry name" value="NICKEL-RESPONSIVE REGULATOR"/>
    <property type="match status" value="1"/>
</dbReference>
<dbReference type="EMBL" id="ACJM01000007">
    <property type="protein sequence ID" value="EEG77581.1"/>
    <property type="molecule type" value="Genomic_DNA"/>
</dbReference>
<keyword evidence="11" id="KW-1185">Reference proteome</keyword>
<keyword evidence="3 7" id="KW-0479">Metal-binding</keyword>
<feature type="domain" description="Ribbon-helix-helix protein CopG" evidence="8">
    <location>
        <begin position="5"/>
        <end position="43"/>
    </location>
</feature>
<dbReference type="InterPro" id="IPR022988">
    <property type="entry name" value="Ni_resp_reg_NikR"/>
</dbReference>
<feature type="binding site" evidence="7">
    <location>
        <position position="79"/>
    </location>
    <ligand>
        <name>Ni(2+)</name>
        <dbReference type="ChEBI" id="CHEBI:49786"/>
    </ligand>
</feature>
<name>C0GGF1_DETAL</name>
<feature type="binding site" evidence="7">
    <location>
        <position position="98"/>
    </location>
    <ligand>
        <name>Ni(2+)</name>
        <dbReference type="ChEBI" id="CHEBI:49786"/>
    </ligand>
</feature>
<dbReference type="InterPro" id="IPR013321">
    <property type="entry name" value="Arc_rbn_hlx_hlx"/>
</dbReference>
<dbReference type="InterPro" id="IPR027271">
    <property type="entry name" value="Acetolactate_synth/TF_NikR_C"/>
</dbReference>
<evidence type="ECO:0000256" key="1">
    <source>
        <dbReference type="ARBA" id="ARBA00008478"/>
    </source>
</evidence>
<dbReference type="GO" id="GO:0010045">
    <property type="term" value="P:response to nickel cation"/>
    <property type="evidence" value="ECO:0007669"/>
    <property type="project" value="InterPro"/>
</dbReference>
<dbReference type="Gene3D" id="1.10.1220.10">
    <property type="entry name" value="Met repressor-like"/>
    <property type="match status" value="1"/>
</dbReference>
<dbReference type="InterPro" id="IPR002145">
    <property type="entry name" value="CopG"/>
</dbReference>
<dbReference type="InterPro" id="IPR045865">
    <property type="entry name" value="ACT-like_dom_sf"/>
</dbReference>
<dbReference type="GO" id="GO:0003700">
    <property type="term" value="F:DNA-binding transcription factor activity"/>
    <property type="evidence" value="ECO:0007669"/>
    <property type="project" value="UniProtKB-UniRule"/>
</dbReference>
<evidence type="ECO:0000256" key="3">
    <source>
        <dbReference type="ARBA" id="ARBA00022723"/>
    </source>
</evidence>
<dbReference type="PANTHER" id="PTHR34719">
    <property type="entry name" value="NICKEL-RESPONSIVE REGULATOR"/>
    <property type="match status" value="1"/>
</dbReference>
<evidence type="ECO:0000256" key="5">
    <source>
        <dbReference type="ARBA" id="ARBA00023125"/>
    </source>
</evidence>
<gene>
    <name evidence="10" type="ORF">DealDRAFT_1704</name>
</gene>
<feature type="binding site" evidence="7">
    <location>
        <position position="92"/>
    </location>
    <ligand>
        <name>Ni(2+)</name>
        <dbReference type="ChEBI" id="CHEBI:49786"/>
    </ligand>
</feature>
<keyword evidence="2 7" id="KW-0533">Nickel</keyword>
<dbReference type="InterPro" id="IPR050192">
    <property type="entry name" value="CopG/NikR_regulator"/>
</dbReference>
<evidence type="ECO:0000256" key="4">
    <source>
        <dbReference type="ARBA" id="ARBA00023015"/>
    </source>
</evidence>
<evidence type="ECO:0000313" key="10">
    <source>
        <dbReference type="EMBL" id="EEG77581.1"/>
    </source>
</evidence>
<dbReference type="NCBIfam" id="NF002815">
    <property type="entry name" value="PRK02967.1"/>
    <property type="match status" value="1"/>
</dbReference>
<comment type="cofactor">
    <cofactor evidence="7">
        <name>Ni(2+)</name>
        <dbReference type="ChEBI" id="CHEBI:49786"/>
    </cofactor>
    <text evidence="7">Binds 1 nickel ion per subunit.</text>
</comment>
<dbReference type="Pfam" id="PF01402">
    <property type="entry name" value="RHH_1"/>
    <property type="match status" value="1"/>
</dbReference>
<evidence type="ECO:0000256" key="7">
    <source>
        <dbReference type="HAMAP-Rule" id="MF_00476"/>
    </source>
</evidence>
<dbReference type="RefSeq" id="WP_008516601.1">
    <property type="nucleotide sequence ID" value="NZ_ACJM01000007.1"/>
</dbReference>
<evidence type="ECO:0000256" key="6">
    <source>
        <dbReference type="ARBA" id="ARBA00023163"/>
    </source>
</evidence>
<dbReference type="CDD" id="cd22231">
    <property type="entry name" value="RHH_NikR_HicB-like"/>
    <property type="match status" value="1"/>
</dbReference>
<protein>
    <recommendedName>
        <fullName evidence="7">Putative nickel-responsive regulator</fullName>
    </recommendedName>
</protein>
<feature type="binding site" evidence="7">
    <location>
        <position position="90"/>
    </location>
    <ligand>
        <name>Ni(2+)</name>
        <dbReference type="ChEBI" id="CHEBI:49786"/>
    </ligand>
</feature>
<dbReference type="Gene3D" id="3.30.70.1150">
    <property type="entry name" value="ACT-like. Chain A, domain 2"/>
    <property type="match status" value="1"/>
</dbReference>
<dbReference type="OrthoDB" id="9806294at2"/>
<comment type="function">
    <text evidence="7">Transcriptional regulator.</text>
</comment>
<organism evidence="10 11">
    <name type="scientific">Dethiobacter alkaliphilus AHT 1</name>
    <dbReference type="NCBI Taxonomy" id="555088"/>
    <lineage>
        <taxon>Bacteria</taxon>
        <taxon>Bacillati</taxon>
        <taxon>Bacillota</taxon>
        <taxon>Dethiobacteria</taxon>
        <taxon>Dethiobacterales</taxon>
        <taxon>Dethiobacteraceae</taxon>
        <taxon>Dethiobacter</taxon>
    </lineage>
</organism>
<dbReference type="InterPro" id="IPR010985">
    <property type="entry name" value="Ribbon_hlx_hlx"/>
</dbReference>
<dbReference type="GO" id="GO:0003677">
    <property type="term" value="F:DNA binding"/>
    <property type="evidence" value="ECO:0007669"/>
    <property type="project" value="UniProtKB-KW"/>
</dbReference>